<comment type="caution">
    <text evidence="1">The sequence shown here is derived from an EMBL/GenBank/DDBJ whole genome shotgun (WGS) entry which is preliminary data.</text>
</comment>
<reference evidence="1 2" key="1">
    <citation type="journal article" date="2024" name="G3 (Bethesda)">
        <title>Genome assembly of Hibiscus sabdariffa L. provides insights into metabolisms of medicinal natural products.</title>
        <authorList>
            <person name="Kim T."/>
        </authorList>
    </citation>
    <scope>NUCLEOTIDE SEQUENCE [LARGE SCALE GENOMIC DNA]</scope>
    <source>
        <strain evidence="1">TK-2024</strain>
        <tissue evidence="1">Old leaves</tissue>
    </source>
</reference>
<keyword evidence="2" id="KW-1185">Reference proteome</keyword>
<protein>
    <submittedName>
        <fullName evidence="1">Uncharacterized protein</fullName>
    </submittedName>
</protein>
<evidence type="ECO:0000313" key="1">
    <source>
        <dbReference type="EMBL" id="KAK8503084.1"/>
    </source>
</evidence>
<gene>
    <name evidence="1" type="ORF">V6N12_067475</name>
</gene>
<proteinExistence type="predicted"/>
<dbReference type="EMBL" id="JBBPBM010000154">
    <property type="protein sequence ID" value="KAK8503084.1"/>
    <property type="molecule type" value="Genomic_DNA"/>
</dbReference>
<sequence>MGLLPYHCPEWERKWSRNEAAWARGCCRNHFPWERRPHDAHKRAPVIETQEVAQEVYRAAVVRSRWWWWPGGD</sequence>
<name>A0ABR2B7Y4_9ROSI</name>
<evidence type="ECO:0000313" key="2">
    <source>
        <dbReference type="Proteomes" id="UP001472677"/>
    </source>
</evidence>
<organism evidence="1 2">
    <name type="scientific">Hibiscus sabdariffa</name>
    <name type="common">roselle</name>
    <dbReference type="NCBI Taxonomy" id="183260"/>
    <lineage>
        <taxon>Eukaryota</taxon>
        <taxon>Viridiplantae</taxon>
        <taxon>Streptophyta</taxon>
        <taxon>Embryophyta</taxon>
        <taxon>Tracheophyta</taxon>
        <taxon>Spermatophyta</taxon>
        <taxon>Magnoliopsida</taxon>
        <taxon>eudicotyledons</taxon>
        <taxon>Gunneridae</taxon>
        <taxon>Pentapetalae</taxon>
        <taxon>rosids</taxon>
        <taxon>malvids</taxon>
        <taxon>Malvales</taxon>
        <taxon>Malvaceae</taxon>
        <taxon>Malvoideae</taxon>
        <taxon>Hibiscus</taxon>
    </lineage>
</organism>
<dbReference type="Proteomes" id="UP001472677">
    <property type="component" value="Unassembled WGS sequence"/>
</dbReference>
<accession>A0ABR2B7Y4</accession>